<organism evidence="1 2">
    <name type="scientific">Beta vulgaris subsp. vulgaris</name>
    <name type="common">Beet</name>
    <dbReference type="NCBI Taxonomy" id="3555"/>
    <lineage>
        <taxon>Eukaryota</taxon>
        <taxon>Viridiplantae</taxon>
        <taxon>Streptophyta</taxon>
        <taxon>Embryophyta</taxon>
        <taxon>Tracheophyta</taxon>
        <taxon>Spermatophyta</taxon>
        <taxon>Magnoliopsida</taxon>
        <taxon>eudicotyledons</taxon>
        <taxon>Gunneridae</taxon>
        <taxon>Pentapetalae</taxon>
        <taxon>Caryophyllales</taxon>
        <taxon>Chenopodiaceae</taxon>
        <taxon>Betoideae</taxon>
        <taxon>Beta</taxon>
    </lineage>
</organism>
<dbReference type="Gramene" id="KMS98063">
    <property type="protein sequence ID" value="KMS98063"/>
    <property type="gene ID" value="BVRB_4g096190"/>
</dbReference>
<accession>A0A0J8BDD6</accession>
<proteinExistence type="predicted"/>
<dbReference type="Proteomes" id="UP000035740">
    <property type="component" value="Unassembled WGS sequence"/>
</dbReference>
<gene>
    <name evidence="1" type="ORF">BVRB_4g096190</name>
</gene>
<sequence>MRVFISLENGNTKSKELNFFSYNHAHSSSSVFDLPKICSSSSAEADNIFSEKGKKRKD</sequence>
<evidence type="ECO:0000313" key="1">
    <source>
        <dbReference type="EMBL" id="KMS98063.1"/>
    </source>
</evidence>
<name>A0A0J8BDD6_BETVV</name>
<evidence type="ECO:0000313" key="2">
    <source>
        <dbReference type="Proteomes" id="UP000035740"/>
    </source>
</evidence>
<dbReference type="EMBL" id="KQ090270">
    <property type="protein sequence ID" value="KMS98063.1"/>
    <property type="molecule type" value="Genomic_DNA"/>
</dbReference>
<protein>
    <submittedName>
        <fullName evidence="1">Uncharacterized protein</fullName>
    </submittedName>
</protein>
<keyword evidence="2" id="KW-1185">Reference proteome</keyword>
<dbReference type="AlphaFoldDB" id="A0A0J8BDD6"/>
<reference evidence="1 2" key="1">
    <citation type="journal article" date="2014" name="Nature">
        <title>The genome of the recently domesticated crop plant sugar beet (Beta vulgaris).</title>
        <authorList>
            <person name="Dohm J.C."/>
            <person name="Minoche A.E."/>
            <person name="Holtgrawe D."/>
            <person name="Capella-Gutierrez S."/>
            <person name="Zakrzewski F."/>
            <person name="Tafer H."/>
            <person name="Rupp O."/>
            <person name="Sorensen T.R."/>
            <person name="Stracke R."/>
            <person name="Reinhardt R."/>
            <person name="Goesmann A."/>
            <person name="Kraft T."/>
            <person name="Schulz B."/>
            <person name="Stadler P.F."/>
            <person name="Schmidt T."/>
            <person name="Gabaldon T."/>
            <person name="Lehrach H."/>
            <person name="Weisshaar B."/>
            <person name="Himmelbauer H."/>
        </authorList>
    </citation>
    <scope>NUCLEOTIDE SEQUENCE [LARGE SCALE GENOMIC DNA]</scope>
    <source>
        <tissue evidence="1">Taproot</tissue>
    </source>
</reference>